<keyword evidence="5" id="KW-1185">Reference proteome</keyword>
<evidence type="ECO:0000256" key="1">
    <source>
        <dbReference type="ARBA" id="ARBA00022603"/>
    </source>
</evidence>
<evidence type="ECO:0000256" key="2">
    <source>
        <dbReference type="ARBA" id="ARBA00022679"/>
    </source>
</evidence>
<dbReference type="InterPro" id="IPR002935">
    <property type="entry name" value="SAM_O-MeTrfase"/>
</dbReference>
<dbReference type="RefSeq" id="WP_338223783.1">
    <property type="nucleotide sequence ID" value="NZ_BTPD01000005.1"/>
</dbReference>
<dbReference type="Gene3D" id="3.40.50.150">
    <property type="entry name" value="Vaccinia Virus protein VP39"/>
    <property type="match status" value="1"/>
</dbReference>
<comment type="caution">
    <text evidence="4">The sequence shown here is derived from an EMBL/GenBank/DDBJ whole genome shotgun (WGS) entry which is preliminary data.</text>
</comment>
<evidence type="ECO:0000256" key="3">
    <source>
        <dbReference type="ARBA" id="ARBA00022691"/>
    </source>
</evidence>
<dbReference type="PANTHER" id="PTHR10509:SF14">
    <property type="entry name" value="CAFFEOYL-COA O-METHYLTRANSFERASE 3-RELATED"/>
    <property type="match status" value="1"/>
</dbReference>
<dbReference type="CDD" id="cd02440">
    <property type="entry name" value="AdoMet_MTases"/>
    <property type="match status" value="1"/>
</dbReference>
<evidence type="ECO:0000313" key="5">
    <source>
        <dbReference type="Proteomes" id="UP001338309"/>
    </source>
</evidence>
<dbReference type="EMBL" id="BTPD01000005">
    <property type="protein sequence ID" value="GMQ29046.1"/>
    <property type="molecule type" value="Genomic_DNA"/>
</dbReference>
<dbReference type="InterPro" id="IPR050362">
    <property type="entry name" value="Cation-dep_OMT"/>
</dbReference>
<name>A0ABQ6PM47_9BACT</name>
<accession>A0ABQ6PM47</accession>
<keyword evidence="3" id="KW-0949">S-adenosyl-L-methionine</keyword>
<proteinExistence type="predicted"/>
<reference evidence="4 5" key="1">
    <citation type="submission" date="2023-08" db="EMBL/GenBank/DDBJ databases">
        <title>Draft genome sequence of Algoriphagus confluentis.</title>
        <authorList>
            <person name="Takatani N."/>
            <person name="Hosokawa M."/>
            <person name="Sawabe T."/>
        </authorList>
    </citation>
    <scope>NUCLEOTIDE SEQUENCE [LARGE SCALE GENOMIC DNA]</scope>
    <source>
        <strain evidence="4 5">NBRC 111222</strain>
    </source>
</reference>
<dbReference type="PANTHER" id="PTHR10509">
    <property type="entry name" value="O-METHYLTRANSFERASE-RELATED"/>
    <property type="match status" value="1"/>
</dbReference>
<sequence>MEFIDPALLAYCEAHTSPEDPLLQKITRETQAKVLMPRMLSGHLQGKTLELFAKMIRAQSILEIGTYTGYSGICLARGLSKGGKLTTLDINDELEPMVRGFFEESGLAHQIDYRLGNAREIIPTLSGPFDLVFIDADKYYYSEYFDLVIDKVSPGGIILADNVLWSGKVVQEEGKKVDKDTQALLDFNRKVQEDSRVENVLLPLRDGILMARKLD</sequence>
<dbReference type="Pfam" id="PF01596">
    <property type="entry name" value="Methyltransf_3"/>
    <property type="match status" value="1"/>
</dbReference>
<dbReference type="Proteomes" id="UP001338309">
    <property type="component" value="Unassembled WGS sequence"/>
</dbReference>
<protein>
    <submittedName>
        <fullName evidence="4">O-methyltransferase</fullName>
    </submittedName>
</protein>
<keyword evidence="2" id="KW-0808">Transferase</keyword>
<organism evidence="4 5">
    <name type="scientific">Algoriphagus confluentis</name>
    <dbReference type="NCBI Taxonomy" id="1697556"/>
    <lineage>
        <taxon>Bacteria</taxon>
        <taxon>Pseudomonadati</taxon>
        <taxon>Bacteroidota</taxon>
        <taxon>Cytophagia</taxon>
        <taxon>Cytophagales</taxon>
        <taxon>Cyclobacteriaceae</taxon>
        <taxon>Algoriphagus</taxon>
    </lineage>
</organism>
<dbReference type="InterPro" id="IPR029063">
    <property type="entry name" value="SAM-dependent_MTases_sf"/>
</dbReference>
<dbReference type="PROSITE" id="PS51682">
    <property type="entry name" value="SAM_OMT_I"/>
    <property type="match status" value="1"/>
</dbReference>
<dbReference type="SUPFAM" id="SSF53335">
    <property type="entry name" value="S-adenosyl-L-methionine-dependent methyltransferases"/>
    <property type="match status" value="1"/>
</dbReference>
<keyword evidence="1" id="KW-0489">Methyltransferase</keyword>
<evidence type="ECO:0000313" key="4">
    <source>
        <dbReference type="EMBL" id="GMQ29046.1"/>
    </source>
</evidence>
<gene>
    <name evidence="4" type="ORF">Aconfl_16890</name>
</gene>